<dbReference type="Gene3D" id="2.60.40.1180">
    <property type="entry name" value="Golgi alpha-mannosidase II"/>
    <property type="match status" value="1"/>
</dbReference>
<reference evidence="5 6" key="1">
    <citation type="submission" date="2022-09" db="EMBL/GenBank/DDBJ databases">
        <title>Genome sequencing of Flavivirga sp. MEBiC05379.</title>
        <authorList>
            <person name="Oh H.-M."/>
            <person name="Kwon K.K."/>
            <person name="Park M.J."/>
            <person name="Yang S.-H."/>
        </authorList>
    </citation>
    <scope>NUCLEOTIDE SEQUENCE [LARGE SCALE GENOMIC DNA]</scope>
    <source>
        <strain evidence="5 6">MEBiC05379</strain>
    </source>
</reference>
<organism evidence="5 6">
    <name type="scientific">Flavivirga spongiicola</name>
    <dbReference type="NCBI Taxonomy" id="421621"/>
    <lineage>
        <taxon>Bacteria</taxon>
        <taxon>Pseudomonadati</taxon>
        <taxon>Bacteroidota</taxon>
        <taxon>Flavobacteriia</taxon>
        <taxon>Flavobacteriales</taxon>
        <taxon>Flavobacteriaceae</taxon>
        <taxon>Flavivirga</taxon>
    </lineage>
</organism>
<dbReference type="CDD" id="cd11340">
    <property type="entry name" value="AmyAc_bac_CMD_like_3"/>
    <property type="match status" value="1"/>
</dbReference>
<dbReference type="EMBL" id="JAODOP010000004">
    <property type="protein sequence ID" value="MEF3835200.1"/>
    <property type="molecule type" value="Genomic_DNA"/>
</dbReference>
<dbReference type="PANTHER" id="PTHR10357:SF210">
    <property type="entry name" value="MALTODEXTRIN GLUCOSIDASE"/>
    <property type="match status" value="1"/>
</dbReference>
<dbReference type="Gene3D" id="2.60.40.10">
    <property type="entry name" value="Immunoglobulins"/>
    <property type="match status" value="1"/>
</dbReference>
<evidence type="ECO:0000256" key="2">
    <source>
        <dbReference type="ARBA" id="ARBA00023295"/>
    </source>
</evidence>
<dbReference type="Proteomes" id="UP001337305">
    <property type="component" value="Unassembled WGS sequence"/>
</dbReference>
<accession>A0ABU7XZI5</accession>
<dbReference type="InterPro" id="IPR019492">
    <property type="entry name" value="Cyclo-malto-dextrinase_C"/>
</dbReference>
<protein>
    <submittedName>
        <fullName evidence="5">Glycoside hydrolase family 13 protein</fullName>
    </submittedName>
</protein>
<keyword evidence="2" id="KW-0326">Glycosidase</keyword>
<dbReference type="InterPro" id="IPR015171">
    <property type="entry name" value="Cyc-maltodext_N"/>
</dbReference>
<dbReference type="InterPro" id="IPR006047">
    <property type="entry name" value="GH13_cat_dom"/>
</dbReference>
<gene>
    <name evidence="5" type="ORF">N1F79_18900</name>
</gene>
<dbReference type="SUPFAM" id="SSF81296">
    <property type="entry name" value="E set domains"/>
    <property type="match status" value="1"/>
</dbReference>
<evidence type="ECO:0000256" key="1">
    <source>
        <dbReference type="ARBA" id="ARBA00022801"/>
    </source>
</evidence>
<dbReference type="InterPro" id="IPR013783">
    <property type="entry name" value="Ig-like_fold"/>
</dbReference>
<dbReference type="Pfam" id="PF10438">
    <property type="entry name" value="Cyc-maltodext_C"/>
    <property type="match status" value="1"/>
</dbReference>
<keyword evidence="3" id="KW-0732">Signal</keyword>
<evidence type="ECO:0000256" key="3">
    <source>
        <dbReference type="SAM" id="SignalP"/>
    </source>
</evidence>
<dbReference type="InterPro" id="IPR014756">
    <property type="entry name" value="Ig_E-set"/>
</dbReference>
<comment type="caution">
    <text evidence="5">The sequence shown here is derived from an EMBL/GenBank/DDBJ whole genome shotgun (WGS) entry which is preliminary data.</text>
</comment>
<proteinExistence type="predicted"/>
<dbReference type="SMART" id="SM00642">
    <property type="entry name" value="Aamy"/>
    <property type="match status" value="1"/>
</dbReference>
<dbReference type="Gene3D" id="3.20.20.80">
    <property type="entry name" value="Glycosidases"/>
    <property type="match status" value="1"/>
</dbReference>
<dbReference type="SUPFAM" id="SSF51445">
    <property type="entry name" value="(Trans)glycosidases"/>
    <property type="match status" value="1"/>
</dbReference>
<dbReference type="PANTHER" id="PTHR10357">
    <property type="entry name" value="ALPHA-AMYLASE FAMILY MEMBER"/>
    <property type="match status" value="1"/>
</dbReference>
<feature type="signal peptide" evidence="3">
    <location>
        <begin position="1"/>
        <end position="22"/>
    </location>
</feature>
<evidence type="ECO:0000259" key="4">
    <source>
        <dbReference type="SMART" id="SM00642"/>
    </source>
</evidence>
<evidence type="ECO:0000313" key="5">
    <source>
        <dbReference type="EMBL" id="MEF3835200.1"/>
    </source>
</evidence>
<name>A0ABU7XZI5_9FLAO</name>
<dbReference type="Pfam" id="PF09087">
    <property type="entry name" value="Cyc-maltodext_N"/>
    <property type="match status" value="1"/>
</dbReference>
<dbReference type="GO" id="GO:0016787">
    <property type="term" value="F:hydrolase activity"/>
    <property type="evidence" value="ECO:0007669"/>
    <property type="project" value="UniProtKB-KW"/>
</dbReference>
<dbReference type="RefSeq" id="WP_303307493.1">
    <property type="nucleotide sequence ID" value="NZ_JAODOP010000004.1"/>
</dbReference>
<dbReference type="Pfam" id="PF00128">
    <property type="entry name" value="Alpha-amylase"/>
    <property type="match status" value="1"/>
</dbReference>
<evidence type="ECO:0000313" key="6">
    <source>
        <dbReference type="Proteomes" id="UP001337305"/>
    </source>
</evidence>
<keyword evidence="1 5" id="KW-0378">Hydrolase</keyword>
<feature type="chain" id="PRO_5046827350" evidence="3">
    <location>
        <begin position="23"/>
        <end position="614"/>
    </location>
</feature>
<dbReference type="InterPro" id="IPR013780">
    <property type="entry name" value="Glyco_hydro_b"/>
</dbReference>
<dbReference type="SUPFAM" id="SSF51011">
    <property type="entry name" value="Glycosyl hydrolase domain"/>
    <property type="match status" value="1"/>
</dbReference>
<dbReference type="InterPro" id="IPR017853">
    <property type="entry name" value="GH"/>
</dbReference>
<feature type="domain" description="Glycosyl hydrolase family 13 catalytic" evidence="4">
    <location>
        <begin position="133"/>
        <end position="524"/>
    </location>
</feature>
<sequence>MKTVFRTFIPFLFLFISIQICAQNVSLNRVEPPNWWVGMENTELQLLVYGENISQTKPSIHYEGISIKSMSMLENENYLFINLSIAKTTKAGAFDIVFKTKTGKELRYNYELKTKRNRHNPIQTIDGSDVMYLITPDRFANGNPKNDSTEDTLEKVNRSNQDGRHGGDIDGVINHLDYIKELGVTTLWLNPFLENDQPKYSYHGYGISDFYKTDSRFGTNADFINLVDVCHQKEMKVIMDQVFNHCGSGHWWMNDLPSKDWLNQWDTYTRSNFTNIAASDPHASKSDYDLFTKGWFDTNLPDLNLENPFLATYMIQNSIWWIEYAQLDGIRMDTYPYPEKNVMAKWVEEINTEYPNFYIVAETWEAKASSLSYWNNNGVNNDGYKSPVNSVCDYPLYYAMLKAFGNENNIYKIYETLAEDFVYGDAYNNKIFNGNHDVGRLFTLLNDDIDKLKLSMAFTLTSRGIPQLYYGDEILLEGDKPDGQLRKDFPGGWKSDKRNAFTEKGRTPQENGVYNYVSTILNWRKNAIEIHSGKLTHYQPIDNIYVYFRSKNEEKTMVIINNNSKTINKFSLERFKESIQGYSNGTDIITNTYFSSLKSIDLKANSACIIKLSN</sequence>
<keyword evidence="6" id="KW-1185">Reference proteome</keyword>